<dbReference type="AlphaFoldDB" id="A0A2S2QFV9"/>
<name>A0A2S2QFV9_9HEMI</name>
<evidence type="ECO:0000259" key="1">
    <source>
        <dbReference type="Pfam" id="PF00078"/>
    </source>
</evidence>
<dbReference type="PANTHER" id="PTHR19446">
    <property type="entry name" value="REVERSE TRANSCRIPTASES"/>
    <property type="match status" value="1"/>
</dbReference>
<sequence length="203" mass="22392">MVTEEKLLLMASRLPRGKAPGPDHVPNELVIVVAKAKPLLFLDAYNGCLAQGRFPCIWKTARLVLLHKGKIKLLNDPSSYHPHSLLDDADKLLEAYLALSTGLSDFQFGFRWGRSTQDALRCVLDLVKRATEGSCCDRDLCVVIAVEISNAFNSASWGHIDAALSRLHLPNYLVNFLMSYLSEGTIKVKEDNSMCGVPQGPIL</sequence>
<dbReference type="InterPro" id="IPR000477">
    <property type="entry name" value="RT_dom"/>
</dbReference>
<accession>A0A2S2QFV9</accession>
<reference evidence="2" key="1">
    <citation type="submission" date="2018-04" db="EMBL/GenBank/DDBJ databases">
        <title>Transcriptome assembly of Sipha flava.</title>
        <authorList>
            <person name="Scully E.D."/>
            <person name="Geib S.M."/>
            <person name="Palmer N.A."/>
            <person name="Koch K."/>
            <person name="Bradshaw J."/>
            <person name="Heng-Moss T."/>
            <person name="Sarath G."/>
        </authorList>
    </citation>
    <scope>NUCLEOTIDE SEQUENCE</scope>
</reference>
<organism evidence="2">
    <name type="scientific">Sipha flava</name>
    <name type="common">yellow sugarcane aphid</name>
    <dbReference type="NCBI Taxonomy" id="143950"/>
    <lineage>
        <taxon>Eukaryota</taxon>
        <taxon>Metazoa</taxon>
        <taxon>Ecdysozoa</taxon>
        <taxon>Arthropoda</taxon>
        <taxon>Hexapoda</taxon>
        <taxon>Insecta</taxon>
        <taxon>Pterygota</taxon>
        <taxon>Neoptera</taxon>
        <taxon>Paraneoptera</taxon>
        <taxon>Hemiptera</taxon>
        <taxon>Sternorrhyncha</taxon>
        <taxon>Aphidomorpha</taxon>
        <taxon>Aphidoidea</taxon>
        <taxon>Aphididae</taxon>
        <taxon>Sipha</taxon>
    </lineage>
</organism>
<proteinExistence type="predicted"/>
<dbReference type="Pfam" id="PF00078">
    <property type="entry name" value="RVT_1"/>
    <property type="match status" value="1"/>
</dbReference>
<protein>
    <submittedName>
        <fullName evidence="2">Retrovirus-related Pol polyprotein from type-1 retrotransposable element R1</fullName>
    </submittedName>
</protein>
<evidence type="ECO:0000313" key="2">
    <source>
        <dbReference type="EMBL" id="MBY76390.1"/>
    </source>
</evidence>
<gene>
    <name evidence="2" type="primary">PO11_3</name>
    <name evidence="2" type="ORF">g.176437</name>
</gene>
<feature type="domain" description="Reverse transcriptase" evidence="1">
    <location>
        <begin position="77"/>
        <end position="200"/>
    </location>
</feature>
<dbReference type="EMBL" id="GGMS01007187">
    <property type="protein sequence ID" value="MBY76390.1"/>
    <property type="molecule type" value="Transcribed_RNA"/>
</dbReference>